<protein>
    <submittedName>
        <fullName evidence="1">Uncharacterized protein</fullName>
    </submittedName>
</protein>
<name>A0A8R1XTA4_ONCVO</name>
<dbReference type="Proteomes" id="UP000024404">
    <property type="component" value="Unassembled WGS sequence"/>
</dbReference>
<dbReference type="AlphaFoldDB" id="A0A8R1XTA4"/>
<organism evidence="1 2">
    <name type="scientific">Onchocerca volvulus</name>
    <dbReference type="NCBI Taxonomy" id="6282"/>
    <lineage>
        <taxon>Eukaryota</taxon>
        <taxon>Metazoa</taxon>
        <taxon>Ecdysozoa</taxon>
        <taxon>Nematoda</taxon>
        <taxon>Chromadorea</taxon>
        <taxon>Rhabditida</taxon>
        <taxon>Spirurina</taxon>
        <taxon>Spiruromorpha</taxon>
        <taxon>Filarioidea</taxon>
        <taxon>Onchocercidae</taxon>
        <taxon>Onchocerca</taxon>
    </lineage>
</organism>
<sequence>MYTCARAVYVTYACNIGESVCMQICESLMPVNTPDDDIWESRIVTIKSSSMDRSIVDRNIPDALKENERSAIDGSDH</sequence>
<dbReference type="EMBL" id="CMVM020000129">
    <property type="status" value="NOT_ANNOTATED_CDS"/>
    <property type="molecule type" value="Genomic_DNA"/>
</dbReference>
<evidence type="ECO:0000313" key="2">
    <source>
        <dbReference type="Proteomes" id="UP000024404"/>
    </source>
</evidence>
<keyword evidence="2" id="KW-1185">Reference proteome</keyword>
<reference evidence="2" key="1">
    <citation type="submission" date="2013-10" db="EMBL/GenBank/DDBJ databases">
        <title>Genome sequencing of Onchocerca volvulus.</title>
        <authorList>
            <person name="Cotton J."/>
            <person name="Tsai J."/>
            <person name="Stanley E."/>
            <person name="Tracey A."/>
            <person name="Holroyd N."/>
            <person name="Lustigman S."/>
            <person name="Berriman M."/>
        </authorList>
    </citation>
    <scope>NUCLEOTIDE SEQUENCE</scope>
</reference>
<dbReference type="EnsemblMetazoa" id="OVOC4284.1">
    <property type="protein sequence ID" value="OVOC4284.1"/>
    <property type="gene ID" value="WBGene00241093"/>
</dbReference>
<proteinExistence type="predicted"/>
<accession>A0A8R1XTA4</accession>
<evidence type="ECO:0000313" key="1">
    <source>
        <dbReference type="EnsemblMetazoa" id="OVOC4284.1"/>
    </source>
</evidence>
<reference evidence="1" key="2">
    <citation type="submission" date="2022-06" db="UniProtKB">
        <authorList>
            <consortium name="EnsemblMetazoa"/>
        </authorList>
    </citation>
    <scope>IDENTIFICATION</scope>
</reference>